<dbReference type="Proteomes" id="UP000531594">
    <property type="component" value="Unassembled WGS sequence"/>
</dbReference>
<feature type="transmembrane region" description="Helical" evidence="6">
    <location>
        <begin position="288"/>
        <end position="309"/>
    </location>
</feature>
<comment type="caution">
    <text evidence="7">The sequence shown here is derived from an EMBL/GenBank/DDBJ whole genome shotgun (WGS) entry which is preliminary data.</text>
</comment>
<feature type="transmembrane region" description="Helical" evidence="6">
    <location>
        <begin position="136"/>
        <end position="157"/>
    </location>
</feature>
<dbReference type="Pfam" id="PF02133">
    <property type="entry name" value="Transp_cyt_pur"/>
    <property type="match status" value="1"/>
</dbReference>
<feature type="transmembrane region" description="Helical" evidence="6">
    <location>
        <begin position="101"/>
        <end position="130"/>
    </location>
</feature>
<dbReference type="PANTHER" id="PTHR30569:SF0">
    <property type="entry name" value="CYTOSINE PERMEASE"/>
    <property type="match status" value="1"/>
</dbReference>
<dbReference type="InterPro" id="IPR001248">
    <property type="entry name" value="Pur-cyt_permease"/>
</dbReference>
<feature type="transmembrane region" description="Helical" evidence="6">
    <location>
        <begin position="28"/>
        <end position="48"/>
    </location>
</feature>
<evidence type="ECO:0000256" key="2">
    <source>
        <dbReference type="ARBA" id="ARBA00008974"/>
    </source>
</evidence>
<evidence type="ECO:0000313" key="7">
    <source>
        <dbReference type="EMBL" id="MBB6446570.1"/>
    </source>
</evidence>
<feature type="transmembrane region" description="Helical" evidence="6">
    <location>
        <begin position="164"/>
        <end position="184"/>
    </location>
</feature>
<evidence type="ECO:0000256" key="1">
    <source>
        <dbReference type="ARBA" id="ARBA00004141"/>
    </source>
</evidence>
<dbReference type="GO" id="GO:0005886">
    <property type="term" value="C:plasma membrane"/>
    <property type="evidence" value="ECO:0007669"/>
    <property type="project" value="TreeGrafter"/>
</dbReference>
<feature type="transmembrane region" description="Helical" evidence="6">
    <location>
        <begin position="408"/>
        <end position="426"/>
    </location>
</feature>
<proteinExistence type="inferred from homology"/>
<dbReference type="GO" id="GO:0015209">
    <property type="term" value="F:cytosine transmembrane transporter activity"/>
    <property type="evidence" value="ECO:0007669"/>
    <property type="project" value="InterPro"/>
</dbReference>
<feature type="transmembrane region" description="Helical" evidence="6">
    <location>
        <begin position="366"/>
        <end position="387"/>
    </location>
</feature>
<feature type="transmembrane region" description="Helical" evidence="6">
    <location>
        <begin position="204"/>
        <end position="227"/>
    </location>
</feature>
<evidence type="ECO:0000256" key="3">
    <source>
        <dbReference type="ARBA" id="ARBA00022692"/>
    </source>
</evidence>
<dbReference type="PANTHER" id="PTHR30569">
    <property type="entry name" value="CYTOSINE TRANSPORTER CODB"/>
    <property type="match status" value="1"/>
</dbReference>
<accession>A0A7X0HVU9</accession>
<sequence>MSKKLESMMEDYSLEAVPKDMRRPWKELAAVGAGIGSSLAILMTGGLITYMAGFWLGMLAAFIAFLVSTFFTISLGIISFRDGYSSNIISRAYAFGTRGSAFGSLIWAFMIIGFLGMESVLIGNSVLFYFDIEPTFGVKLVFYLILTGIWITLSLFGNKLVSRVAEIMIPLLFLMLLFMIYLLMNEGSLVDAVTHGILIPNMTLGQGFAVALNATIVMAGLLAIVVSDFTRFSRSTKDVVKVSVVSNLSLYGVTMVFGAIITYFGYQITYDYFLNQGMTPSAAGLSAITNPGMMLVLGGGIWGLLTIIFSQSKVQVGNSYEGALALVNLFDTGFNWRPGRAVMVVLANLISLLFIFGNILHYIEAFLTLGSVLLCVWVTIVLTDYYLIRGKMNIGKQGIEKLADIPAVNWKGIITLVISTVIGMTFYQFNWFGIPVVISVPLAFGLYAVLGLMKAQVSLSKEKQADI</sequence>
<dbReference type="InterPro" id="IPR030191">
    <property type="entry name" value="CodB"/>
</dbReference>
<feature type="transmembrane region" description="Helical" evidence="6">
    <location>
        <begin position="341"/>
        <end position="360"/>
    </location>
</feature>
<dbReference type="RefSeq" id="WP_184527698.1">
    <property type="nucleotide sequence ID" value="NZ_JACHGK010000012.1"/>
</dbReference>
<comment type="subcellular location">
    <subcellularLocation>
        <location evidence="1">Membrane</location>
        <topology evidence="1">Multi-pass membrane protein</topology>
    </subcellularLocation>
</comment>
<dbReference type="EMBL" id="JACHGK010000012">
    <property type="protein sequence ID" value="MBB6446570.1"/>
    <property type="molecule type" value="Genomic_DNA"/>
</dbReference>
<name>A0A7X0HVU9_9BACI</name>
<gene>
    <name evidence="7" type="ORF">HNR53_003230</name>
</gene>
<organism evidence="7 8">
    <name type="scientific">Bacillus benzoevorans</name>
    <dbReference type="NCBI Taxonomy" id="1456"/>
    <lineage>
        <taxon>Bacteria</taxon>
        <taxon>Bacillati</taxon>
        <taxon>Bacillota</taxon>
        <taxon>Bacilli</taxon>
        <taxon>Bacillales</taxon>
        <taxon>Bacillaceae</taxon>
        <taxon>Bacillus</taxon>
    </lineage>
</organism>
<evidence type="ECO:0000313" key="8">
    <source>
        <dbReference type="Proteomes" id="UP000531594"/>
    </source>
</evidence>
<dbReference type="Gene3D" id="1.10.4160.10">
    <property type="entry name" value="Hydantoin permease"/>
    <property type="match status" value="1"/>
</dbReference>
<comment type="similarity">
    <text evidence="2">Belongs to the purine-cytosine permease (2.A.39) family.</text>
</comment>
<feature type="transmembrane region" description="Helical" evidence="6">
    <location>
        <begin position="432"/>
        <end position="453"/>
    </location>
</feature>
<keyword evidence="4 6" id="KW-1133">Transmembrane helix</keyword>
<feature type="transmembrane region" description="Helical" evidence="6">
    <location>
        <begin position="54"/>
        <end position="80"/>
    </location>
</feature>
<keyword evidence="5 6" id="KW-0472">Membrane</keyword>
<keyword evidence="8" id="KW-1185">Reference proteome</keyword>
<reference evidence="7 8" key="1">
    <citation type="submission" date="2020-08" db="EMBL/GenBank/DDBJ databases">
        <title>Genomic Encyclopedia of Type Strains, Phase IV (KMG-IV): sequencing the most valuable type-strain genomes for metagenomic binning, comparative biology and taxonomic classification.</title>
        <authorList>
            <person name="Goeker M."/>
        </authorList>
    </citation>
    <scope>NUCLEOTIDE SEQUENCE [LARGE SCALE GENOMIC DNA]</scope>
    <source>
        <strain evidence="7 8">DSM 5391</strain>
    </source>
</reference>
<feature type="transmembrane region" description="Helical" evidence="6">
    <location>
        <begin position="248"/>
        <end position="268"/>
    </location>
</feature>
<keyword evidence="3 6" id="KW-0812">Transmembrane</keyword>
<evidence type="ECO:0000256" key="5">
    <source>
        <dbReference type="ARBA" id="ARBA00023136"/>
    </source>
</evidence>
<evidence type="ECO:0000256" key="4">
    <source>
        <dbReference type="ARBA" id="ARBA00022989"/>
    </source>
</evidence>
<evidence type="ECO:0000256" key="6">
    <source>
        <dbReference type="SAM" id="Phobius"/>
    </source>
</evidence>
<dbReference type="AlphaFoldDB" id="A0A7X0HVU9"/>
<protein>
    <submittedName>
        <fullName evidence="7">Cytosine permease</fullName>
    </submittedName>
</protein>